<dbReference type="RefSeq" id="WP_149566512.1">
    <property type="nucleotide sequence ID" value="NZ_CP035807.1"/>
</dbReference>
<accession>A0A5C1QAS0</accession>
<evidence type="ECO:0000256" key="1">
    <source>
        <dbReference type="SAM" id="Phobius"/>
    </source>
</evidence>
<proteinExistence type="predicted"/>
<reference evidence="2 3" key="2">
    <citation type="submission" date="2019-09" db="EMBL/GenBank/DDBJ databases">
        <title>Complete Genome Sequence and Methylome Analysis of free living Spirochaetas.</title>
        <authorList>
            <person name="Leshcheva N."/>
            <person name="Mikheeva N."/>
        </authorList>
    </citation>
    <scope>NUCLEOTIDE SEQUENCE [LARGE SCALE GENOMIC DNA]</scope>
    <source>
        <strain evidence="2 3">P</strain>
    </source>
</reference>
<dbReference type="KEGG" id="sper:EW093_00540"/>
<gene>
    <name evidence="2" type="ORF">EW093_00540</name>
</gene>
<organism evidence="2 3">
    <name type="scientific">Thiospirochaeta perfilievii</name>
    <dbReference type="NCBI Taxonomy" id="252967"/>
    <lineage>
        <taxon>Bacteria</taxon>
        <taxon>Pseudomonadati</taxon>
        <taxon>Spirochaetota</taxon>
        <taxon>Spirochaetia</taxon>
        <taxon>Spirochaetales</taxon>
        <taxon>Spirochaetaceae</taxon>
        <taxon>Thiospirochaeta</taxon>
    </lineage>
</organism>
<sequence length="414" mass="48223">MSKKSNNPDAIKKYTRDLRDKFEAEEILSSKEIENLQKKYNLSLEDLSIIKKLADDSYIKAKENFELGDWDNSISNIEESIYKCPLEIEYLELYFNILLEKNKLLGDDKTDSQNIDLVLKRVANISKLHYYKLKKQTKEKVKFNKKILLFLIIPVVIVLFILFILFSPTKKEDIKTVFNNNYPELNPDEVVTEIDIVHHKSKLQLEVIKSKLSGDINSFLYQLQFYVFSELDNITEVSGQIEIYDRSSMILYTEDFHSPKDTNYFLNEKIPFSINVNSHRNIPNIKSVKIKVDKIVSTKGVEREVGEVVDIILPNNRLWKLTLNETDYKITKGVVNNYLTIGLLLTNSDSSKINYIDGSLQWLDEYNLVTEEVDIILIDNQDIPLERNSSRLIKKTIEIKNITSTYRVKIGNIK</sequence>
<keyword evidence="3" id="KW-1185">Reference proteome</keyword>
<keyword evidence="1" id="KW-0472">Membrane</keyword>
<name>A0A5C1QAS0_9SPIO</name>
<keyword evidence="1" id="KW-0812">Transmembrane</keyword>
<evidence type="ECO:0000313" key="3">
    <source>
        <dbReference type="Proteomes" id="UP000323824"/>
    </source>
</evidence>
<reference evidence="2 3" key="1">
    <citation type="submission" date="2019-02" db="EMBL/GenBank/DDBJ databases">
        <authorList>
            <person name="Fomenkov A."/>
            <person name="Dubinina G."/>
            <person name="Grabovich M."/>
            <person name="Vincze T."/>
            <person name="Roberts R.J."/>
        </authorList>
    </citation>
    <scope>NUCLEOTIDE SEQUENCE [LARGE SCALE GENOMIC DNA]</scope>
    <source>
        <strain evidence="2 3">P</strain>
    </source>
</reference>
<dbReference type="AlphaFoldDB" id="A0A5C1QAS0"/>
<keyword evidence="1" id="KW-1133">Transmembrane helix</keyword>
<dbReference type="EMBL" id="CP035807">
    <property type="protein sequence ID" value="QEN03252.1"/>
    <property type="molecule type" value="Genomic_DNA"/>
</dbReference>
<evidence type="ECO:0000313" key="2">
    <source>
        <dbReference type="EMBL" id="QEN03252.1"/>
    </source>
</evidence>
<feature type="transmembrane region" description="Helical" evidence="1">
    <location>
        <begin position="147"/>
        <end position="166"/>
    </location>
</feature>
<protein>
    <submittedName>
        <fullName evidence="2">Uncharacterized protein</fullName>
    </submittedName>
</protein>
<dbReference type="Proteomes" id="UP000323824">
    <property type="component" value="Chromosome"/>
</dbReference>